<keyword evidence="6" id="KW-0238">DNA-binding</keyword>
<keyword evidence="7" id="KW-0456">Lyase</keyword>
<keyword evidence="10" id="KW-1185">Reference proteome</keyword>
<dbReference type="GO" id="GO:0003697">
    <property type="term" value="F:single-stranded DNA binding"/>
    <property type="evidence" value="ECO:0007669"/>
    <property type="project" value="InterPro"/>
</dbReference>
<evidence type="ECO:0000313" key="9">
    <source>
        <dbReference type="EMBL" id="AWM77950.1"/>
    </source>
</evidence>
<dbReference type="Gene3D" id="3.90.1680.10">
    <property type="entry name" value="SOS response associated peptidase-like"/>
    <property type="match status" value="1"/>
</dbReference>
<keyword evidence="2 8" id="KW-0645">Protease</keyword>
<dbReference type="PANTHER" id="PTHR13604:SF0">
    <property type="entry name" value="ABASIC SITE PROCESSING PROTEIN HMCES"/>
    <property type="match status" value="1"/>
</dbReference>
<evidence type="ECO:0000256" key="5">
    <source>
        <dbReference type="ARBA" id="ARBA00023124"/>
    </source>
</evidence>
<dbReference type="RefSeq" id="WP_110450517.1">
    <property type="nucleotide sequence ID" value="NZ_CP029479.1"/>
</dbReference>
<reference evidence="10" key="1">
    <citation type="submission" date="2018-05" db="EMBL/GenBank/DDBJ databases">
        <title>Genome sequencing of Phenylobacterium sp. HYN0004.</title>
        <authorList>
            <person name="Yi H."/>
            <person name="Baek C."/>
        </authorList>
    </citation>
    <scope>NUCLEOTIDE SEQUENCE [LARGE SCALE GENOMIC DNA]</scope>
    <source>
        <strain evidence="10">HYN0004</strain>
    </source>
</reference>
<evidence type="ECO:0000256" key="3">
    <source>
        <dbReference type="ARBA" id="ARBA00022763"/>
    </source>
</evidence>
<keyword evidence="3" id="KW-0227">DNA damage</keyword>
<evidence type="ECO:0000256" key="1">
    <source>
        <dbReference type="ARBA" id="ARBA00008136"/>
    </source>
</evidence>
<protein>
    <recommendedName>
        <fullName evidence="8">Abasic site processing protein</fullName>
        <ecNumber evidence="8">3.4.-.-</ecNumber>
    </recommendedName>
</protein>
<proteinExistence type="inferred from homology"/>
<dbReference type="GO" id="GO:0006508">
    <property type="term" value="P:proteolysis"/>
    <property type="evidence" value="ECO:0007669"/>
    <property type="project" value="UniProtKB-KW"/>
</dbReference>
<name>A0A2Z3HXG6_9CAUL</name>
<comment type="similarity">
    <text evidence="1 8">Belongs to the SOS response-associated peptidase family.</text>
</comment>
<dbReference type="AlphaFoldDB" id="A0A2Z3HXG6"/>
<dbReference type="InterPro" id="IPR003738">
    <property type="entry name" value="SRAP"/>
</dbReference>
<dbReference type="GO" id="GO:0016829">
    <property type="term" value="F:lyase activity"/>
    <property type="evidence" value="ECO:0007669"/>
    <property type="project" value="UniProtKB-KW"/>
</dbReference>
<evidence type="ECO:0000256" key="2">
    <source>
        <dbReference type="ARBA" id="ARBA00022670"/>
    </source>
</evidence>
<dbReference type="OrthoDB" id="9782620at2"/>
<evidence type="ECO:0000256" key="8">
    <source>
        <dbReference type="RuleBase" id="RU364100"/>
    </source>
</evidence>
<dbReference type="InterPro" id="IPR036590">
    <property type="entry name" value="SRAP-like"/>
</dbReference>
<keyword evidence="5" id="KW-0190">Covalent protein-DNA linkage</keyword>
<accession>A0A2Z3HXG6</accession>
<dbReference type="SUPFAM" id="SSF143081">
    <property type="entry name" value="BB1717-like"/>
    <property type="match status" value="1"/>
</dbReference>
<dbReference type="GO" id="GO:0106300">
    <property type="term" value="P:protein-DNA covalent cross-linking repair"/>
    <property type="evidence" value="ECO:0007669"/>
    <property type="project" value="InterPro"/>
</dbReference>
<evidence type="ECO:0000256" key="4">
    <source>
        <dbReference type="ARBA" id="ARBA00022801"/>
    </source>
</evidence>
<dbReference type="Proteomes" id="UP000247763">
    <property type="component" value="Chromosome"/>
</dbReference>
<dbReference type="GO" id="GO:0008233">
    <property type="term" value="F:peptidase activity"/>
    <property type="evidence" value="ECO:0007669"/>
    <property type="project" value="UniProtKB-KW"/>
</dbReference>
<evidence type="ECO:0000256" key="7">
    <source>
        <dbReference type="ARBA" id="ARBA00023239"/>
    </source>
</evidence>
<evidence type="ECO:0000256" key="6">
    <source>
        <dbReference type="ARBA" id="ARBA00023125"/>
    </source>
</evidence>
<keyword evidence="4 8" id="KW-0378">Hydrolase</keyword>
<gene>
    <name evidence="9" type="ORF">HYN04_09375</name>
</gene>
<organism evidence="9 10">
    <name type="scientific">Phenylobacterium parvum</name>
    <dbReference type="NCBI Taxonomy" id="2201350"/>
    <lineage>
        <taxon>Bacteria</taxon>
        <taxon>Pseudomonadati</taxon>
        <taxon>Pseudomonadota</taxon>
        <taxon>Alphaproteobacteria</taxon>
        <taxon>Caulobacterales</taxon>
        <taxon>Caulobacteraceae</taxon>
        <taxon>Phenylobacterium</taxon>
    </lineage>
</organism>
<dbReference type="PANTHER" id="PTHR13604">
    <property type="entry name" value="DC12-RELATED"/>
    <property type="match status" value="1"/>
</dbReference>
<dbReference type="Pfam" id="PF02586">
    <property type="entry name" value="SRAP"/>
    <property type="match status" value="1"/>
</dbReference>
<sequence length="223" mass="24515">MCNEYQLKVRRADYDAAFRGAGVDILWRDAEPNRPPDRPFRPTDRAPILRRAAPGAGLEGLEARWWLVPGFHRGPASDWKAMCTNARIETAATTPAFRESVRSGRCLAPVTSIFEYDAPPGWRKGQPKRRWEVSWPADAASGPVRFLAGLCARSRPADLPQGLDSFAVITRPAGTDMSRIHDRQPVILTLAEGLAWLDRGDLDALPAPGPEGSLVLVEAPRVS</sequence>
<dbReference type="KEGG" id="phb:HYN04_09375"/>
<dbReference type="EC" id="3.4.-.-" evidence="8"/>
<dbReference type="EMBL" id="CP029479">
    <property type="protein sequence ID" value="AWM77950.1"/>
    <property type="molecule type" value="Genomic_DNA"/>
</dbReference>
<evidence type="ECO:0000313" key="10">
    <source>
        <dbReference type="Proteomes" id="UP000247763"/>
    </source>
</evidence>